<keyword evidence="1" id="KW-0812">Transmembrane</keyword>
<sequence>MNDLEERLRAAFDARARTFETSPDAWLRTRERRPRRYRALRLAAAALPVALLAVFVPVLLDGGLGRNTAADTDAVYQQLMRDRTPAGEQVSVDNPTEGKPLRLWFAKAGSGHPELCFVLERAGAQADGNCSAVTEETGSEAWFAGSTLRGGAETAMDWGVAVRDVGGITGVAKDGQRFPGTLLRPAGAPYAIWTVTYPARHAMSAIELADGEGRAIGSSPRALMEGQEAGEDLGPSLELPGGVTAHARRSAQVTTILWTRQGAHLVSSAAELNEPVSAMRGGDAIVGLARENVAKVGFVFADGTTAETEATPDPWNLGLRVFAAAATGLRGRFTTIAYDVSGAEIWRDEGAENLPPVGEVMTVPGTEGSGEPVRAWFARITMKGGRGDAITLCRSHHLGGTVCSGDRLERPFSAYKTIGYLPEPGTVTYLGVAREEWKSVTAVLSDGRRVEAAFLRGAGTPAPIWHLTIPNGGVTVAGFTVRPQDGPLERHPEPDRTCGRRAVSVERQPLAAGVSAAVAEPSCLAFFFEGGQVDTSMFGPLPGGKLSDLLGAGQPVRWGRGTSTWYGYAPAGTARVELVTSNGLTGTAEAVPDRFGQGVTLFAAPIPEGGELSAGMVIKGFDAGGRQLWKY</sequence>
<evidence type="ECO:0000256" key="1">
    <source>
        <dbReference type="SAM" id="Phobius"/>
    </source>
</evidence>
<comment type="caution">
    <text evidence="2">The sequence shown here is derived from an EMBL/GenBank/DDBJ whole genome shotgun (WGS) entry which is preliminary data.</text>
</comment>
<proteinExistence type="predicted"/>
<name>A0ABP5NXW2_9ACTN</name>
<protein>
    <submittedName>
        <fullName evidence="2">Uncharacterized protein</fullName>
    </submittedName>
</protein>
<reference evidence="3" key="1">
    <citation type="journal article" date="2019" name="Int. J. Syst. Evol. Microbiol.">
        <title>The Global Catalogue of Microorganisms (GCM) 10K type strain sequencing project: providing services to taxonomists for standard genome sequencing and annotation.</title>
        <authorList>
            <consortium name="The Broad Institute Genomics Platform"/>
            <consortium name="The Broad Institute Genome Sequencing Center for Infectious Disease"/>
            <person name="Wu L."/>
            <person name="Ma J."/>
        </authorList>
    </citation>
    <scope>NUCLEOTIDE SEQUENCE [LARGE SCALE GENOMIC DNA]</scope>
    <source>
        <strain evidence="3">JCM 16114</strain>
    </source>
</reference>
<keyword evidence="1" id="KW-0472">Membrane</keyword>
<keyword evidence="1" id="KW-1133">Transmembrane helix</keyword>
<accession>A0ABP5NXW2</accession>
<evidence type="ECO:0000313" key="2">
    <source>
        <dbReference type="EMBL" id="GAA2204389.1"/>
    </source>
</evidence>
<keyword evidence="3" id="KW-1185">Reference proteome</keyword>
<organism evidence="2 3">
    <name type="scientific">Nonomuraea monospora</name>
    <dbReference type="NCBI Taxonomy" id="568818"/>
    <lineage>
        <taxon>Bacteria</taxon>
        <taxon>Bacillati</taxon>
        <taxon>Actinomycetota</taxon>
        <taxon>Actinomycetes</taxon>
        <taxon>Streptosporangiales</taxon>
        <taxon>Streptosporangiaceae</taxon>
        <taxon>Nonomuraea</taxon>
    </lineage>
</organism>
<dbReference type="EMBL" id="BAAAQX010000001">
    <property type="protein sequence ID" value="GAA2204389.1"/>
    <property type="molecule type" value="Genomic_DNA"/>
</dbReference>
<dbReference type="RefSeq" id="WP_344470334.1">
    <property type="nucleotide sequence ID" value="NZ_BAAAQX010000001.1"/>
</dbReference>
<gene>
    <name evidence="2" type="ORF">GCM10009850_003340</name>
</gene>
<dbReference type="Proteomes" id="UP001499843">
    <property type="component" value="Unassembled WGS sequence"/>
</dbReference>
<evidence type="ECO:0000313" key="3">
    <source>
        <dbReference type="Proteomes" id="UP001499843"/>
    </source>
</evidence>
<feature type="transmembrane region" description="Helical" evidence="1">
    <location>
        <begin position="39"/>
        <end position="60"/>
    </location>
</feature>